<dbReference type="InterPro" id="IPR002661">
    <property type="entry name" value="Ribosome_recyc_fac"/>
</dbReference>
<evidence type="ECO:0000256" key="3">
    <source>
        <dbReference type="ARBA" id="ARBA00024909"/>
    </source>
</evidence>
<reference evidence="5 6" key="1">
    <citation type="journal article" date="2019" name="Nat. Ecol. Evol.">
        <title>Megaphylogeny resolves global patterns of mushroom evolution.</title>
        <authorList>
            <person name="Varga T."/>
            <person name="Krizsan K."/>
            <person name="Foldi C."/>
            <person name="Dima B."/>
            <person name="Sanchez-Garcia M."/>
            <person name="Sanchez-Ramirez S."/>
            <person name="Szollosi G.J."/>
            <person name="Szarkandi J.G."/>
            <person name="Papp V."/>
            <person name="Albert L."/>
            <person name="Andreopoulos W."/>
            <person name="Angelini C."/>
            <person name="Antonin V."/>
            <person name="Barry K.W."/>
            <person name="Bougher N.L."/>
            <person name="Buchanan P."/>
            <person name="Buyck B."/>
            <person name="Bense V."/>
            <person name="Catcheside P."/>
            <person name="Chovatia M."/>
            <person name="Cooper J."/>
            <person name="Damon W."/>
            <person name="Desjardin D."/>
            <person name="Finy P."/>
            <person name="Geml J."/>
            <person name="Haridas S."/>
            <person name="Hughes K."/>
            <person name="Justo A."/>
            <person name="Karasinski D."/>
            <person name="Kautmanova I."/>
            <person name="Kiss B."/>
            <person name="Kocsube S."/>
            <person name="Kotiranta H."/>
            <person name="LaButti K.M."/>
            <person name="Lechner B.E."/>
            <person name="Liimatainen K."/>
            <person name="Lipzen A."/>
            <person name="Lukacs Z."/>
            <person name="Mihaltcheva S."/>
            <person name="Morgado L.N."/>
            <person name="Niskanen T."/>
            <person name="Noordeloos M.E."/>
            <person name="Ohm R.A."/>
            <person name="Ortiz-Santana B."/>
            <person name="Ovrebo C."/>
            <person name="Racz N."/>
            <person name="Riley R."/>
            <person name="Savchenko A."/>
            <person name="Shiryaev A."/>
            <person name="Soop K."/>
            <person name="Spirin V."/>
            <person name="Szebenyi C."/>
            <person name="Tomsovsky M."/>
            <person name="Tulloss R.E."/>
            <person name="Uehling J."/>
            <person name="Grigoriev I.V."/>
            <person name="Vagvolgyi C."/>
            <person name="Papp T."/>
            <person name="Martin F.M."/>
            <person name="Miettinen O."/>
            <person name="Hibbett D.S."/>
            <person name="Nagy L.G."/>
        </authorList>
    </citation>
    <scope>NUCLEOTIDE SEQUENCE [LARGE SCALE GENOMIC DNA]</scope>
    <source>
        <strain evidence="5 6">OMC1185</strain>
    </source>
</reference>
<dbReference type="Gene3D" id="3.30.1360.40">
    <property type="match status" value="1"/>
</dbReference>
<evidence type="ECO:0000259" key="4">
    <source>
        <dbReference type="Pfam" id="PF01765"/>
    </source>
</evidence>
<dbReference type="Pfam" id="PF01765">
    <property type="entry name" value="RRF"/>
    <property type="match status" value="1"/>
</dbReference>
<name>A0A5C3MQC5_9AGAM</name>
<evidence type="ECO:0000313" key="6">
    <source>
        <dbReference type="Proteomes" id="UP000305948"/>
    </source>
</evidence>
<dbReference type="InterPro" id="IPR023584">
    <property type="entry name" value="Ribosome_recyc_fac_dom"/>
</dbReference>
<dbReference type="PANTHER" id="PTHR20982">
    <property type="entry name" value="RIBOSOME RECYCLING FACTOR"/>
    <property type="match status" value="1"/>
</dbReference>
<sequence>MSLLRLAIPLRPPGLILAKRSAPTGLLLVRTYAKGKNRSNNEPAEEKLAKGFGGKGGVATSSLVPGSQAIQSSEEYTQAQKKMQAAVDWFRKEVASLETRASGRVMPSMLDPVRVELKDGERVRLDEVATVGVRDGSTLVVTVFEESALKAVEQGIYGAKLSSIVPQRQDSRTIKIPIPKPTVEARTSLYTQANRQAEDCRNQIRKHQVGTVKKAGFEKRSKEVEEFQKLLEKELGEVDKILAQMKKNLGIR</sequence>
<dbReference type="AlphaFoldDB" id="A0A5C3MQC5"/>
<dbReference type="EMBL" id="ML213523">
    <property type="protein sequence ID" value="TFK47602.1"/>
    <property type="molecule type" value="Genomic_DNA"/>
</dbReference>
<feature type="domain" description="Ribosome recycling factor" evidence="4">
    <location>
        <begin position="97"/>
        <end position="249"/>
    </location>
</feature>
<proteinExistence type="inferred from homology"/>
<evidence type="ECO:0000313" key="5">
    <source>
        <dbReference type="EMBL" id="TFK47602.1"/>
    </source>
</evidence>
<dbReference type="Gene3D" id="1.10.132.20">
    <property type="entry name" value="Ribosome-recycling factor"/>
    <property type="match status" value="1"/>
</dbReference>
<organism evidence="5 6">
    <name type="scientific">Heliocybe sulcata</name>
    <dbReference type="NCBI Taxonomy" id="5364"/>
    <lineage>
        <taxon>Eukaryota</taxon>
        <taxon>Fungi</taxon>
        <taxon>Dikarya</taxon>
        <taxon>Basidiomycota</taxon>
        <taxon>Agaricomycotina</taxon>
        <taxon>Agaricomycetes</taxon>
        <taxon>Gloeophyllales</taxon>
        <taxon>Gloeophyllaceae</taxon>
        <taxon>Heliocybe</taxon>
    </lineage>
</organism>
<evidence type="ECO:0000256" key="2">
    <source>
        <dbReference type="ARBA" id="ARBA00022917"/>
    </source>
</evidence>
<comment type="function">
    <text evidence="3">Necessary for protein synthesis in mitochondria. Functions as a ribosome recycling factor in mitochondria.</text>
</comment>
<keyword evidence="2" id="KW-0648">Protein biosynthesis</keyword>
<dbReference type="GO" id="GO:0043023">
    <property type="term" value="F:ribosomal large subunit binding"/>
    <property type="evidence" value="ECO:0007669"/>
    <property type="project" value="TreeGrafter"/>
</dbReference>
<dbReference type="PANTHER" id="PTHR20982:SF3">
    <property type="entry name" value="MITOCHONDRIAL RIBOSOME RECYCLING FACTOR PSEUDO 1"/>
    <property type="match status" value="1"/>
</dbReference>
<dbReference type="SUPFAM" id="SSF55194">
    <property type="entry name" value="Ribosome recycling factor, RRF"/>
    <property type="match status" value="1"/>
</dbReference>
<dbReference type="OrthoDB" id="407355at2759"/>
<protein>
    <submittedName>
        <fullName evidence="5">Ribosome recycling factor</fullName>
    </submittedName>
</protein>
<gene>
    <name evidence="5" type="ORF">OE88DRAFT_1686011</name>
</gene>
<accession>A0A5C3MQC5</accession>
<dbReference type="InterPro" id="IPR036191">
    <property type="entry name" value="RRF_sf"/>
</dbReference>
<dbReference type="STRING" id="5364.A0A5C3MQC5"/>
<dbReference type="GO" id="GO:0005739">
    <property type="term" value="C:mitochondrion"/>
    <property type="evidence" value="ECO:0007669"/>
    <property type="project" value="TreeGrafter"/>
</dbReference>
<dbReference type="Proteomes" id="UP000305948">
    <property type="component" value="Unassembled WGS sequence"/>
</dbReference>
<keyword evidence="6" id="KW-1185">Reference proteome</keyword>
<dbReference type="GO" id="GO:0006412">
    <property type="term" value="P:translation"/>
    <property type="evidence" value="ECO:0007669"/>
    <property type="project" value="UniProtKB-KW"/>
</dbReference>
<dbReference type="FunFam" id="3.30.1360.40:FF:000001">
    <property type="entry name" value="Ribosome-recycling factor"/>
    <property type="match status" value="1"/>
</dbReference>
<evidence type="ECO:0000256" key="1">
    <source>
        <dbReference type="ARBA" id="ARBA00005912"/>
    </source>
</evidence>
<comment type="similarity">
    <text evidence="1">Belongs to the RRF family.</text>
</comment>